<dbReference type="SUPFAM" id="SSF51182">
    <property type="entry name" value="RmlC-like cupins"/>
    <property type="match status" value="1"/>
</dbReference>
<dbReference type="GO" id="GO:0005634">
    <property type="term" value="C:nucleus"/>
    <property type="evidence" value="ECO:0007669"/>
    <property type="project" value="TreeGrafter"/>
</dbReference>
<evidence type="ECO:0000313" key="2">
    <source>
        <dbReference type="Proteomes" id="UP000078512"/>
    </source>
</evidence>
<dbReference type="Proteomes" id="UP000078512">
    <property type="component" value="Unassembled WGS sequence"/>
</dbReference>
<gene>
    <name evidence="1" type="ORF">K457DRAFT_25778</name>
</gene>
<evidence type="ECO:0000313" key="1">
    <source>
        <dbReference type="EMBL" id="OAQ22747.1"/>
    </source>
</evidence>
<protein>
    <submittedName>
        <fullName evidence="1">Uncharacterized protein</fullName>
    </submittedName>
</protein>
<name>A0A197JCA5_9FUNG</name>
<accession>A0A197JCA5</accession>
<dbReference type="InterPro" id="IPR012093">
    <property type="entry name" value="Pirin"/>
</dbReference>
<dbReference type="AlphaFoldDB" id="A0A197JCA5"/>
<dbReference type="STRING" id="1314771.A0A197JCA5"/>
<sequence>MSVKPQTYAYGLQLWINLPKQHNMRKSQYQELLDTQIPRARPQDDVVVKVIAGEAHGLKSQTYIRTPIITIYIGELGHETETKAHHTPLFSEDGTSTVKIQKRMKKRILG</sequence>
<organism evidence="1 2">
    <name type="scientific">Linnemannia elongata AG-77</name>
    <dbReference type="NCBI Taxonomy" id="1314771"/>
    <lineage>
        <taxon>Eukaryota</taxon>
        <taxon>Fungi</taxon>
        <taxon>Fungi incertae sedis</taxon>
        <taxon>Mucoromycota</taxon>
        <taxon>Mortierellomycotina</taxon>
        <taxon>Mortierellomycetes</taxon>
        <taxon>Mortierellales</taxon>
        <taxon>Mortierellaceae</taxon>
        <taxon>Linnemannia</taxon>
    </lineage>
</organism>
<dbReference type="PANTHER" id="PTHR13903">
    <property type="entry name" value="PIRIN-RELATED"/>
    <property type="match status" value="1"/>
</dbReference>
<keyword evidence="2" id="KW-1185">Reference proteome</keyword>
<proteinExistence type="predicted"/>
<dbReference type="EMBL" id="KV442144">
    <property type="protein sequence ID" value="OAQ22747.1"/>
    <property type="molecule type" value="Genomic_DNA"/>
</dbReference>
<dbReference type="GO" id="GO:0008127">
    <property type="term" value="F:quercetin 2,3-dioxygenase activity"/>
    <property type="evidence" value="ECO:0007669"/>
    <property type="project" value="TreeGrafter"/>
</dbReference>
<dbReference type="Gene3D" id="2.60.120.10">
    <property type="entry name" value="Jelly Rolls"/>
    <property type="match status" value="1"/>
</dbReference>
<dbReference type="InterPro" id="IPR011051">
    <property type="entry name" value="RmlC_Cupin_sf"/>
</dbReference>
<dbReference type="PANTHER" id="PTHR13903:SF8">
    <property type="entry name" value="PIRIN"/>
    <property type="match status" value="1"/>
</dbReference>
<dbReference type="InterPro" id="IPR014710">
    <property type="entry name" value="RmlC-like_jellyroll"/>
</dbReference>
<reference evidence="1 2" key="1">
    <citation type="submission" date="2016-05" db="EMBL/GenBank/DDBJ databases">
        <title>Genome sequencing reveals origins of a unique bacterial endosymbiosis in the earliest lineages of terrestrial Fungi.</title>
        <authorList>
            <consortium name="DOE Joint Genome Institute"/>
            <person name="Uehling J."/>
            <person name="Gryganskyi A."/>
            <person name="Hameed K."/>
            <person name="Tschaplinski T."/>
            <person name="Misztal P."/>
            <person name="Wu S."/>
            <person name="Desiro A."/>
            <person name="Vande Pol N."/>
            <person name="Du Z.-Y."/>
            <person name="Zienkiewicz A."/>
            <person name="Zienkiewicz K."/>
            <person name="Morin E."/>
            <person name="Tisserant E."/>
            <person name="Splivallo R."/>
            <person name="Hainaut M."/>
            <person name="Henrissat B."/>
            <person name="Ohm R."/>
            <person name="Kuo A."/>
            <person name="Yan J."/>
            <person name="Lipzen A."/>
            <person name="Nolan M."/>
            <person name="Labutti K."/>
            <person name="Barry K."/>
            <person name="Goldstein A."/>
            <person name="Labbe J."/>
            <person name="Schadt C."/>
            <person name="Tuskan G."/>
            <person name="Grigoriev I."/>
            <person name="Martin F."/>
            <person name="Vilgalys R."/>
            <person name="Bonito G."/>
        </authorList>
    </citation>
    <scope>NUCLEOTIDE SEQUENCE [LARGE SCALE GENOMIC DNA]</scope>
    <source>
        <strain evidence="1 2">AG-77</strain>
    </source>
</reference>
<dbReference type="OrthoDB" id="198735at2759"/>